<name>A0ACB9B3F5_9ASTR</name>
<organism evidence="1 2">
    <name type="scientific">Smallanthus sonchifolius</name>
    <dbReference type="NCBI Taxonomy" id="185202"/>
    <lineage>
        <taxon>Eukaryota</taxon>
        <taxon>Viridiplantae</taxon>
        <taxon>Streptophyta</taxon>
        <taxon>Embryophyta</taxon>
        <taxon>Tracheophyta</taxon>
        <taxon>Spermatophyta</taxon>
        <taxon>Magnoliopsida</taxon>
        <taxon>eudicotyledons</taxon>
        <taxon>Gunneridae</taxon>
        <taxon>Pentapetalae</taxon>
        <taxon>asterids</taxon>
        <taxon>campanulids</taxon>
        <taxon>Asterales</taxon>
        <taxon>Asteraceae</taxon>
        <taxon>Asteroideae</taxon>
        <taxon>Heliantheae alliance</taxon>
        <taxon>Millerieae</taxon>
        <taxon>Smallanthus</taxon>
    </lineage>
</organism>
<proteinExistence type="predicted"/>
<reference evidence="1 2" key="2">
    <citation type="journal article" date="2022" name="Mol. Ecol. Resour.">
        <title>The genomes of chicory, endive, great burdock and yacon provide insights into Asteraceae paleo-polyploidization history and plant inulin production.</title>
        <authorList>
            <person name="Fan W."/>
            <person name="Wang S."/>
            <person name="Wang H."/>
            <person name="Wang A."/>
            <person name="Jiang F."/>
            <person name="Liu H."/>
            <person name="Zhao H."/>
            <person name="Xu D."/>
            <person name="Zhang Y."/>
        </authorList>
    </citation>
    <scope>NUCLEOTIDE SEQUENCE [LARGE SCALE GENOMIC DNA]</scope>
    <source>
        <strain evidence="2">cv. Yunnan</strain>
        <tissue evidence="1">Leaves</tissue>
    </source>
</reference>
<dbReference type="Proteomes" id="UP001056120">
    <property type="component" value="Linkage Group LG23"/>
</dbReference>
<evidence type="ECO:0000313" key="1">
    <source>
        <dbReference type="EMBL" id="KAI3717029.1"/>
    </source>
</evidence>
<keyword evidence="2" id="KW-1185">Reference proteome</keyword>
<accession>A0ACB9B3F5</accession>
<gene>
    <name evidence="1" type="ORF">L1987_68339</name>
</gene>
<reference evidence="2" key="1">
    <citation type="journal article" date="2022" name="Mol. Ecol. Resour.">
        <title>The genomes of chicory, endive, great burdock and yacon provide insights into Asteraceae palaeo-polyploidization history and plant inulin production.</title>
        <authorList>
            <person name="Fan W."/>
            <person name="Wang S."/>
            <person name="Wang H."/>
            <person name="Wang A."/>
            <person name="Jiang F."/>
            <person name="Liu H."/>
            <person name="Zhao H."/>
            <person name="Xu D."/>
            <person name="Zhang Y."/>
        </authorList>
    </citation>
    <scope>NUCLEOTIDE SEQUENCE [LARGE SCALE GENOMIC DNA]</scope>
    <source>
        <strain evidence="2">cv. Yunnan</strain>
    </source>
</reference>
<sequence>MIISFEVEHVPIAFLRVNKKFVLVLKQVLRRIAYLFAHILDPVVPPIFPPSPTPSVASSSTDSDDQDDQNDNVDDNQDLPPTPPEVRIPRHIGPNPTTYENSESPPS</sequence>
<evidence type="ECO:0000313" key="2">
    <source>
        <dbReference type="Proteomes" id="UP001056120"/>
    </source>
</evidence>
<dbReference type="EMBL" id="CM042040">
    <property type="protein sequence ID" value="KAI3717029.1"/>
    <property type="molecule type" value="Genomic_DNA"/>
</dbReference>
<comment type="caution">
    <text evidence="1">The sequence shown here is derived from an EMBL/GenBank/DDBJ whole genome shotgun (WGS) entry which is preliminary data.</text>
</comment>
<protein>
    <submittedName>
        <fullName evidence="1">Uncharacterized protein</fullName>
    </submittedName>
</protein>